<dbReference type="PIRSF" id="PIRSF000381">
    <property type="entry name" value="MetH"/>
    <property type="match status" value="1"/>
</dbReference>
<evidence type="ECO:0000256" key="3">
    <source>
        <dbReference type="ARBA" id="ARBA00001956"/>
    </source>
</evidence>
<evidence type="ECO:0000256" key="8">
    <source>
        <dbReference type="ARBA" id="ARBA00022603"/>
    </source>
</evidence>
<dbReference type="Proteomes" id="UP001057522">
    <property type="component" value="Unassembled WGS sequence"/>
</dbReference>
<gene>
    <name evidence="28" type="primary">metH</name>
    <name evidence="28" type="ORF">NCR95_04330</name>
</gene>
<evidence type="ECO:0000256" key="14">
    <source>
        <dbReference type="ARBA" id="ARBA00022737"/>
    </source>
</evidence>
<feature type="domain" description="B12-binding" evidence="26">
    <location>
        <begin position="717"/>
        <end position="852"/>
    </location>
</feature>
<evidence type="ECO:0000313" key="28">
    <source>
        <dbReference type="EMBL" id="MCL9819397.1"/>
    </source>
</evidence>
<feature type="binding site" evidence="22">
    <location>
        <position position="226"/>
    </location>
    <ligand>
        <name>Zn(2+)</name>
        <dbReference type="ChEBI" id="CHEBI:29105"/>
    </ligand>
</feature>
<keyword evidence="15 21" id="KW-0862">Zinc</keyword>
<dbReference type="InterPro" id="IPR003759">
    <property type="entry name" value="Cbl-bd_cap"/>
</dbReference>
<evidence type="ECO:0000256" key="7">
    <source>
        <dbReference type="ARBA" id="ARBA00013998"/>
    </source>
</evidence>
<accession>A0ABT0TTY9</accession>
<dbReference type="InterPro" id="IPR006158">
    <property type="entry name" value="Cobalamin-bd"/>
</dbReference>
<dbReference type="Gene3D" id="3.20.20.20">
    <property type="entry name" value="Dihydropteroate synthase-like"/>
    <property type="match status" value="1"/>
</dbReference>
<keyword evidence="12 21" id="KW-0949">S-adenosyl-L-methionine</keyword>
<dbReference type="PROSITE" id="PS51332">
    <property type="entry name" value="B12_BINDING"/>
    <property type="match status" value="1"/>
</dbReference>
<feature type="domain" description="Pterin-binding" evidence="24">
    <location>
        <begin position="338"/>
        <end position="598"/>
    </location>
</feature>
<comment type="caution">
    <text evidence="28">The sequence shown here is derived from an EMBL/GenBank/DDBJ whole genome shotgun (WGS) entry which is preliminary data.</text>
</comment>
<reference evidence="28" key="1">
    <citation type="submission" date="2022-06" db="EMBL/GenBank/DDBJ databases">
        <title>Helicobacter colisuis sp. nov.</title>
        <authorList>
            <person name="Papic B."/>
            <person name="Gruntar I."/>
        </authorList>
    </citation>
    <scope>NUCLEOTIDE SEQUENCE</scope>
    <source>
        <strain evidence="28">11154-15</strain>
    </source>
</reference>
<evidence type="ECO:0000256" key="17">
    <source>
        <dbReference type="ARBA" id="ARBA00023285"/>
    </source>
</evidence>
<dbReference type="Gene3D" id="3.10.196.10">
    <property type="entry name" value="Vitamin B12-dependent methionine synthase, activation domain"/>
    <property type="match status" value="1"/>
</dbReference>
<evidence type="ECO:0000256" key="21">
    <source>
        <dbReference type="PIRNR" id="PIRNR000381"/>
    </source>
</evidence>
<dbReference type="GO" id="GO:0008705">
    <property type="term" value="F:methionine synthase activity"/>
    <property type="evidence" value="ECO:0007669"/>
    <property type="project" value="UniProtKB-EC"/>
</dbReference>
<keyword evidence="8 21" id="KW-0489">Methyltransferase</keyword>
<feature type="binding site" evidence="22">
    <location>
        <position position="292"/>
    </location>
    <ligand>
        <name>Zn(2+)</name>
        <dbReference type="ChEBI" id="CHEBI:29105"/>
    </ligand>
</feature>
<dbReference type="Pfam" id="PF02574">
    <property type="entry name" value="S-methyl_trans"/>
    <property type="match status" value="1"/>
</dbReference>
<evidence type="ECO:0000256" key="1">
    <source>
        <dbReference type="ARBA" id="ARBA00001700"/>
    </source>
</evidence>
<evidence type="ECO:0000256" key="6">
    <source>
        <dbReference type="ARBA" id="ARBA00012032"/>
    </source>
</evidence>
<dbReference type="Gene3D" id="3.20.20.330">
    <property type="entry name" value="Homocysteine-binding-like domain"/>
    <property type="match status" value="1"/>
</dbReference>
<dbReference type="InterPro" id="IPR036589">
    <property type="entry name" value="HCY_dom_sf"/>
</dbReference>
<dbReference type="InterPro" id="IPR003726">
    <property type="entry name" value="HCY_dom"/>
</dbReference>
<comment type="domain">
    <text evidence="21">Modular enzyme with four functionally distinct domains. The isolated Hcy-binding domain catalyzes methyl transfer from free methylcobalamin to homocysteine. The Hcy-binding domain in association with the pterin-binding domain catalyzes the methylation of cob(I)alamin by methyltetrahydrofolate and the methylation of homocysteine. The B12-binding domain binds the cofactor. The AdoMet activation domain binds S-adenosyl-L-methionine. Under aerobic conditions cob(I)alamin can be converted to inactive cob(II)alamin. Reductive methylation by S-adenosyl-L-methionine and flavodoxin regenerates methylcobalamin.</text>
</comment>
<organism evidence="28 29">
    <name type="scientific">Helicobacter colisuis</name>
    <dbReference type="NCBI Taxonomy" id="2949739"/>
    <lineage>
        <taxon>Bacteria</taxon>
        <taxon>Pseudomonadati</taxon>
        <taxon>Campylobacterota</taxon>
        <taxon>Epsilonproteobacteria</taxon>
        <taxon>Campylobacterales</taxon>
        <taxon>Helicobacteraceae</taxon>
        <taxon>Helicobacter</taxon>
    </lineage>
</organism>
<dbReference type="PANTHER" id="PTHR45833:SF1">
    <property type="entry name" value="METHIONINE SYNTHASE"/>
    <property type="match status" value="1"/>
</dbReference>
<dbReference type="InterPro" id="IPR011005">
    <property type="entry name" value="Dihydropteroate_synth-like_sf"/>
</dbReference>
<dbReference type="Pfam" id="PF02965">
    <property type="entry name" value="Met_synt_B12"/>
    <property type="match status" value="1"/>
</dbReference>
<comment type="catalytic activity">
    <reaction evidence="1 21">
        <text>(6S)-5-methyl-5,6,7,8-tetrahydrofolate + L-homocysteine = (6S)-5,6,7,8-tetrahydrofolate + L-methionine</text>
        <dbReference type="Rhea" id="RHEA:11172"/>
        <dbReference type="ChEBI" id="CHEBI:18608"/>
        <dbReference type="ChEBI" id="CHEBI:57453"/>
        <dbReference type="ChEBI" id="CHEBI:57844"/>
        <dbReference type="ChEBI" id="CHEBI:58199"/>
        <dbReference type="EC" id="2.1.1.13"/>
    </reaction>
</comment>
<dbReference type="EC" id="2.1.1.13" evidence="6 20"/>
<dbReference type="InterPro" id="IPR050554">
    <property type="entry name" value="Met_Synthase/Corrinoid"/>
</dbReference>
<evidence type="ECO:0000256" key="12">
    <source>
        <dbReference type="ARBA" id="ARBA00022691"/>
    </source>
</evidence>
<keyword evidence="9 21" id="KW-0028">Amino-acid biosynthesis</keyword>
<evidence type="ECO:0000259" key="23">
    <source>
        <dbReference type="PROSITE" id="PS50970"/>
    </source>
</evidence>
<dbReference type="Pfam" id="PF02607">
    <property type="entry name" value="B12-binding_2"/>
    <property type="match status" value="1"/>
</dbReference>
<name>A0ABT0TTY9_9HELI</name>
<evidence type="ECO:0000256" key="22">
    <source>
        <dbReference type="PROSITE-ProRule" id="PRU00333"/>
    </source>
</evidence>
<comment type="cofactor">
    <cofactor evidence="3 21">
        <name>methylcob(III)alamin</name>
        <dbReference type="ChEBI" id="CHEBI:28115"/>
    </cofactor>
</comment>
<dbReference type="EMBL" id="JAMOKX010000003">
    <property type="protein sequence ID" value="MCL9819397.1"/>
    <property type="molecule type" value="Genomic_DNA"/>
</dbReference>
<evidence type="ECO:0000256" key="10">
    <source>
        <dbReference type="ARBA" id="ARBA00022628"/>
    </source>
</evidence>
<dbReference type="PANTHER" id="PTHR45833">
    <property type="entry name" value="METHIONINE SYNTHASE"/>
    <property type="match status" value="1"/>
</dbReference>
<dbReference type="InterPro" id="IPR037010">
    <property type="entry name" value="VitB12-dep_Met_synth_activ_sf"/>
</dbReference>
<feature type="binding site" evidence="22">
    <location>
        <position position="293"/>
    </location>
    <ligand>
        <name>Zn(2+)</name>
        <dbReference type="ChEBI" id="CHEBI:29105"/>
    </ligand>
</feature>
<evidence type="ECO:0000256" key="18">
    <source>
        <dbReference type="ARBA" id="ARBA00025552"/>
    </source>
</evidence>
<dbReference type="InterPro" id="IPR036724">
    <property type="entry name" value="Cobalamin-bd_sf"/>
</dbReference>
<comment type="similarity">
    <text evidence="5">Belongs to the vitamin-B12 dependent methionine synthase family.</text>
</comment>
<evidence type="ECO:0000259" key="26">
    <source>
        <dbReference type="PROSITE" id="PS51332"/>
    </source>
</evidence>
<dbReference type="PROSITE" id="PS50970">
    <property type="entry name" value="HCY"/>
    <property type="match status" value="1"/>
</dbReference>
<dbReference type="Gene3D" id="1.10.1240.10">
    <property type="entry name" value="Methionine synthase domain"/>
    <property type="match status" value="1"/>
</dbReference>
<dbReference type="SUPFAM" id="SSF52242">
    <property type="entry name" value="Cobalamin (vitamin B12)-binding domain"/>
    <property type="match status" value="1"/>
</dbReference>
<feature type="domain" description="B12-binding N-terminal" evidence="27">
    <location>
        <begin position="624"/>
        <end position="717"/>
    </location>
</feature>
<comment type="cofactor">
    <cofactor evidence="2 21 22">
        <name>Zn(2+)</name>
        <dbReference type="ChEBI" id="CHEBI:29105"/>
    </cofactor>
</comment>
<evidence type="ECO:0000313" key="29">
    <source>
        <dbReference type="Proteomes" id="UP001057522"/>
    </source>
</evidence>
<dbReference type="SUPFAM" id="SSF47644">
    <property type="entry name" value="Methionine synthase domain"/>
    <property type="match status" value="1"/>
</dbReference>
<evidence type="ECO:0000256" key="9">
    <source>
        <dbReference type="ARBA" id="ARBA00022605"/>
    </source>
</evidence>
<dbReference type="InterPro" id="IPR036594">
    <property type="entry name" value="Meth_synthase_dom"/>
</dbReference>
<keyword evidence="17 21" id="KW-0170">Cobalt</keyword>
<evidence type="ECO:0000259" key="27">
    <source>
        <dbReference type="PROSITE" id="PS51337"/>
    </source>
</evidence>
<dbReference type="PROSITE" id="PS50974">
    <property type="entry name" value="ADOMET_ACTIVATION"/>
    <property type="match status" value="1"/>
</dbReference>
<evidence type="ECO:0000256" key="19">
    <source>
        <dbReference type="ARBA" id="ARBA00031040"/>
    </source>
</evidence>
<evidence type="ECO:0000256" key="15">
    <source>
        <dbReference type="ARBA" id="ARBA00022833"/>
    </source>
</evidence>
<dbReference type="GO" id="GO:0032259">
    <property type="term" value="P:methylation"/>
    <property type="evidence" value="ECO:0007669"/>
    <property type="project" value="UniProtKB-KW"/>
</dbReference>
<sequence>MKIRLQEIVKKQVLIIDGAMGTEIQKKEKVEWGKNAKGESLAGCTEALNLFSPEVVKEVYTSYLQAGANIITSNTFGVMEWVLAEYEMQEHSREIARIGVQLAKDCIKAHTPLENQKDALFVAGSLGPGTKLPSLGHIDYDSMFLGYCEAVRGFKEANVDLVLLETAQDPLQIKAALHAIKEIDENLPIMVSATIETNGTMLIGTDIATLFYILEPFEIFSLGINCGLGPDLAKKYLTELSRVSKFPISIHANAGLPQNKGGITYYPMEAEEFSEIESDFLNIAGVALLGGCCGTTPRHISALVAKTRGKIPLSPQGKYQPSVASLFGACELAQEPAPLLIGERSNATGSKAFRELLLKEDYEGALGVGNEQVKRGAHVLDVSVAFAGRDESKDMQELIMRYATKIPLPLMPDSTQVNALEIGLKLIGGRCIINSANLEDGIEKFDKVASLAKKFGCVLVCLTIDEQGMCKTKERKVECAKRMMQRAIEIHHLREEDIIFDPLTFTIGSGDEEYFTAGIETLEAIAEIRKLFPKAGSTLGLSNISFGLSKEGRVCLNSVFLHHAIKKGLSTAIVNVAHIIPYARLESEDIEVCENLIFNTQKSPQVLYDFISHFEKKSGLGFEKKEEDFSLSTQERIAKYLIEGDLSAMQKILPSAKDEIDPEVIVNEILIDAMKVVGEKFGNGEMQLPFVLQSAEVMKKSVDYLNEFLPKKTNTHKTTIVIGTVKGDVHDVGKNLVDIILSNNGFNVINIGIKAELEKFLEVIKKEKVDCIGMSGLLVKSTLIMKENLEELKKLGITIPIMLGGAALNRNFVDEYCRPNYDGIIFYCKDAFDSVAAMQIIQSGDFSDITLPSQKGKSEDSRLEQRMAKKLEKLEEVKQEIFYPMECELTFSYQSYNPPFFGRKALKLSNDEIQNIFEFIDKDLLFKHRWGYSKLKKEEYLKLKEKELEPLFQSLKNEFIEKNIFAPVVLYGYYHTRTRIPDDKRKGLILELSDRADFSNAESFLFPRSTKKPYLCLGDYFNKEGDICALHLVSSGLNLAPFEEKLYKDNQYHKYYLTHALGVELAEALADFVHQRVRCELGLGEKEGERYSFGYPACPDLALNKGLFNLLKPQEFGIILSETYQMSPEATTSALIVPHKEAKYFAI</sequence>
<dbReference type="SUPFAM" id="SSF51717">
    <property type="entry name" value="Dihydropteroate synthetase-like"/>
    <property type="match status" value="1"/>
</dbReference>
<comment type="pathway">
    <text evidence="4 21">Amino-acid biosynthesis; L-methionine biosynthesis via de novo pathway; L-methionine from L-homocysteine (MetH route): step 1/1.</text>
</comment>
<dbReference type="SUPFAM" id="SSF82282">
    <property type="entry name" value="Homocysteine S-methyltransferase"/>
    <property type="match status" value="1"/>
</dbReference>
<keyword evidence="29" id="KW-1185">Reference proteome</keyword>
<keyword evidence="16 21" id="KW-0486">Methionine biosynthesis</keyword>
<dbReference type="NCBIfam" id="TIGR02082">
    <property type="entry name" value="metH"/>
    <property type="match status" value="1"/>
</dbReference>
<dbReference type="InterPro" id="IPR004223">
    <property type="entry name" value="VitB12-dep_Met_synth_activ_dom"/>
</dbReference>
<comment type="function">
    <text evidence="18 21">Catalyzes the transfer of a methyl group from methyl-cobalamin to homocysteine, yielding enzyme-bound cob(I)alamin and methionine. Subsequently, remethylates the cofactor using methyltetrahydrofolate.</text>
</comment>
<dbReference type="PROSITE" id="PS50972">
    <property type="entry name" value="PTERIN_BINDING"/>
    <property type="match status" value="1"/>
</dbReference>
<evidence type="ECO:0000256" key="4">
    <source>
        <dbReference type="ARBA" id="ARBA00005178"/>
    </source>
</evidence>
<evidence type="ECO:0000256" key="20">
    <source>
        <dbReference type="NCBIfam" id="TIGR02082"/>
    </source>
</evidence>
<evidence type="ECO:0000256" key="13">
    <source>
        <dbReference type="ARBA" id="ARBA00022723"/>
    </source>
</evidence>
<dbReference type="SUPFAM" id="SSF56507">
    <property type="entry name" value="Methionine synthase activation domain-like"/>
    <property type="match status" value="1"/>
</dbReference>
<evidence type="ECO:0000256" key="5">
    <source>
        <dbReference type="ARBA" id="ARBA00010398"/>
    </source>
</evidence>
<protein>
    <recommendedName>
        <fullName evidence="7 20">Methionine synthase</fullName>
        <ecNumber evidence="6 20">2.1.1.13</ecNumber>
    </recommendedName>
    <alternativeName>
        <fullName evidence="19 21">5-methyltetrahydrofolate--homocysteine methyltransferase</fullName>
    </alternativeName>
</protein>
<keyword evidence="11 21" id="KW-0808">Transferase</keyword>
<feature type="domain" description="Hcy-binding" evidence="23">
    <location>
        <begin position="2"/>
        <end position="307"/>
    </location>
</feature>
<proteinExistence type="inferred from homology"/>
<dbReference type="InterPro" id="IPR011822">
    <property type="entry name" value="MetH"/>
</dbReference>
<evidence type="ECO:0000259" key="25">
    <source>
        <dbReference type="PROSITE" id="PS50974"/>
    </source>
</evidence>
<evidence type="ECO:0000259" key="24">
    <source>
        <dbReference type="PROSITE" id="PS50972"/>
    </source>
</evidence>
<dbReference type="SMART" id="SM01018">
    <property type="entry name" value="B12-binding_2"/>
    <property type="match status" value="1"/>
</dbReference>
<evidence type="ECO:0000256" key="11">
    <source>
        <dbReference type="ARBA" id="ARBA00022679"/>
    </source>
</evidence>
<evidence type="ECO:0000256" key="2">
    <source>
        <dbReference type="ARBA" id="ARBA00001947"/>
    </source>
</evidence>
<evidence type="ECO:0000256" key="16">
    <source>
        <dbReference type="ARBA" id="ARBA00023167"/>
    </source>
</evidence>
<dbReference type="Gene3D" id="3.40.50.280">
    <property type="entry name" value="Cobalamin-binding domain"/>
    <property type="match status" value="1"/>
</dbReference>
<dbReference type="Pfam" id="PF00809">
    <property type="entry name" value="Pterin_bind"/>
    <property type="match status" value="1"/>
</dbReference>
<dbReference type="InterPro" id="IPR000489">
    <property type="entry name" value="Pterin-binding_dom"/>
</dbReference>
<dbReference type="PROSITE" id="PS51337">
    <property type="entry name" value="B12_BINDING_NTER"/>
    <property type="match status" value="1"/>
</dbReference>
<keyword evidence="14" id="KW-0677">Repeat</keyword>
<feature type="domain" description="AdoMet activation" evidence="25">
    <location>
        <begin position="865"/>
        <end position="1147"/>
    </location>
</feature>
<keyword evidence="10 21" id="KW-0846">Cobalamin</keyword>
<dbReference type="Pfam" id="PF02310">
    <property type="entry name" value="B12-binding"/>
    <property type="match status" value="1"/>
</dbReference>
<dbReference type="RefSeq" id="WP_250604087.1">
    <property type="nucleotide sequence ID" value="NZ_JAMOKX010000003.1"/>
</dbReference>
<keyword evidence="13 21" id="KW-0479">Metal-binding</keyword>